<proteinExistence type="predicted"/>
<dbReference type="EMBL" id="JAEPRB010000292">
    <property type="protein sequence ID" value="KAG2217521.1"/>
    <property type="molecule type" value="Genomic_DNA"/>
</dbReference>
<dbReference type="AlphaFoldDB" id="A0A8H7VBX2"/>
<name>A0A8H7VBX2_9FUNG</name>
<dbReference type="OrthoDB" id="2232587at2759"/>
<comment type="caution">
    <text evidence="1">The sequence shown here is derived from an EMBL/GenBank/DDBJ whole genome shotgun (WGS) entry which is preliminary data.</text>
</comment>
<accession>A0A8H7VBX2</accession>
<evidence type="ECO:0000313" key="2">
    <source>
        <dbReference type="Proteomes" id="UP000646827"/>
    </source>
</evidence>
<reference evidence="1 2" key="1">
    <citation type="submission" date="2020-12" db="EMBL/GenBank/DDBJ databases">
        <title>Metabolic potential, ecology and presence of endohyphal bacteria is reflected in genomic diversity of Mucoromycotina.</title>
        <authorList>
            <person name="Muszewska A."/>
            <person name="Okrasinska A."/>
            <person name="Steczkiewicz K."/>
            <person name="Drgas O."/>
            <person name="Orlowska M."/>
            <person name="Perlinska-Lenart U."/>
            <person name="Aleksandrzak-Piekarczyk T."/>
            <person name="Szatraj K."/>
            <person name="Zielenkiewicz U."/>
            <person name="Pilsyk S."/>
            <person name="Malc E."/>
            <person name="Mieczkowski P."/>
            <person name="Kruszewska J.S."/>
            <person name="Biernat P."/>
            <person name="Pawlowska J."/>
        </authorList>
    </citation>
    <scope>NUCLEOTIDE SEQUENCE [LARGE SCALE GENOMIC DNA]</scope>
    <source>
        <strain evidence="1 2">CBS 142.35</strain>
    </source>
</reference>
<keyword evidence="2" id="KW-1185">Reference proteome</keyword>
<organism evidence="1 2">
    <name type="scientific">Circinella minor</name>
    <dbReference type="NCBI Taxonomy" id="1195481"/>
    <lineage>
        <taxon>Eukaryota</taxon>
        <taxon>Fungi</taxon>
        <taxon>Fungi incertae sedis</taxon>
        <taxon>Mucoromycota</taxon>
        <taxon>Mucoromycotina</taxon>
        <taxon>Mucoromycetes</taxon>
        <taxon>Mucorales</taxon>
        <taxon>Lichtheimiaceae</taxon>
        <taxon>Circinella</taxon>
    </lineage>
</organism>
<dbReference type="Proteomes" id="UP000646827">
    <property type="component" value="Unassembled WGS sequence"/>
</dbReference>
<sequence>MTNRTFTPLEQTISLIKQRAAESQLDPGNTSQYVISKLAMNNNGVQFLEFAQDSASVSDEVMPYILQAKLEANNIRIPKKKYFITQYYVRSISLTCEQFTRVLQDYSNEYFDELYIQRFGEYLSSKKPDDILSIRYVGCTSTSTPLKRQEEDNTSKKQKRRYNNMYNIIERHGLARNQVVYSFPLLEVKGQYGVFDDPNRQLIDETEQVLIHLFGRDMLMNSQPGGFYYPYSPSDDDRQSISNLNFDHARMHLTESPTPPTRPESHQEQIAMIYQQYRSELIRAQEGPVAKEVTDSYIQFLAESAIPRVDRLIHNGRHVPLAVFANDMTHADFRLKRNFFEGCRAGAASLTLLQHILDTKSFSGISFLDLWVTRYIQNNLQSLHISTAASVLERLRPLTMVTCGYGPAAVAFSNFHGSHSLDESEYGSIIGEPILVNYDAAFNYETEPDGAEPLDELWTVIVPHFDMGNLNYGSIHPQLFRLAFFCWVRSLLLADCCISLLERNNINVRPGSRAFGQLLIEELHNRELKSDIPQKLKETRTVVQEWRRSDATGMYIYNNSNDKGRRTRRLRKAILRKDYIAGYDLFSEAGKVGGKLGYKAHSERYGYTDDNTDHRKLQLRILLRYNDGILRKTRSFNIDKDRFKRWFMKLPAKTNIYQALIRLIQAEHHSPMGNLEPAQVQYLKVQCKQPEGFDDDTWMLDPDLVSEALRKRASIMWTAGTTPAKREANKRNLITRLNNEGKKAVKYFTQVPINILANGRARIRVELDGEEKAEPDGMWIIGSGANVKGKYILDYDPNICTTALIIKDLQGSPVKVQDNYILIADQWFLGNSRDKYFRTFVNTVQLFGQELRPIIKEESERSVAFSGERMIQLFMEEYCSENELIVSTSQTPQDNIPTFQSLMDECLQIKGTNFEKEIWNHWMTMPTGYA</sequence>
<evidence type="ECO:0000313" key="1">
    <source>
        <dbReference type="EMBL" id="KAG2217521.1"/>
    </source>
</evidence>
<protein>
    <submittedName>
        <fullName evidence="1">Uncharacterized protein</fullName>
    </submittedName>
</protein>
<gene>
    <name evidence="1" type="ORF">INT45_008183</name>
</gene>